<accession>A0A1D2QRG4</accession>
<gene>
    <name evidence="3" type="ORF">AB835_04685</name>
</gene>
<dbReference type="EMBL" id="MDLC01000012">
    <property type="protein sequence ID" value="ODS24179.1"/>
    <property type="molecule type" value="Genomic_DNA"/>
</dbReference>
<dbReference type="STRING" id="62101.AB835_04685"/>
<reference evidence="3 4" key="1">
    <citation type="journal article" date="2016" name="Appl. Environ. Microbiol.">
        <title>Lack of Overt Genome Reduction in the Bryostatin-Producing Bryozoan Symbiont "Candidatus Endobugula sertula".</title>
        <authorList>
            <person name="Miller I.J."/>
            <person name="Vanee N."/>
            <person name="Fong S.S."/>
            <person name="Lim-Fong G.E."/>
            <person name="Kwan J.C."/>
        </authorList>
    </citation>
    <scope>NUCLEOTIDE SEQUENCE [LARGE SCALE GENOMIC DNA]</scope>
    <source>
        <strain evidence="3">AB1-4</strain>
    </source>
</reference>
<evidence type="ECO:0008006" key="5">
    <source>
        <dbReference type="Google" id="ProtNLM"/>
    </source>
</evidence>
<protein>
    <recommendedName>
        <fullName evidence="5">Holin of 3TMs, for gene-transfer release</fullName>
    </recommendedName>
</protein>
<feature type="compositionally biased region" description="Low complexity" evidence="1">
    <location>
        <begin position="156"/>
        <end position="171"/>
    </location>
</feature>
<organism evidence="3 4">
    <name type="scientific">Candidatus Endobugula sertula</name>
    <name type="common">Bugula neritina bacterial symbiont</name>
    <dbReference type="NCBI Taxonomy" id="62101"/>
    <lineage>
        <taxon>Bacteria</taxon>
        <taxon>Pseudomonadati</taxon>
        <taxon>Pseudomonadota</taxon>
        <taxon>Gammaproteobacteria</taxon>
        <taxon>Cellvibrionales</taxon>
        <taxon>Cellvibrionaceae</taxon>
        <taxon>Candidatus Endobugula</taxon>
    </lineage>
</organism>
<sequence>MWKLFSGVLNTLVGEPIKQWQRRKTLKAEQQYELAKLDGKARIAKATALAEMAKQGQQNDFDLDMMATKNMEKSWKDELILCIFLLPIVLAFIPDMQPHVLNGFAAIEKMPHWYVAIVIGMVVVIYGMRGLLKAYLTRGKLPLSFPSKTVPKKPQAQDTQVTTQTQTTSQTGVRKRTS</sequence>
<keyword evidence="2" id="KW-0812">Transmembrane</keyword>
<dbReference type="Proteomes" id="UP000242502">
    <property type="component" value="Unassembled WGS sequence"/>
</dbReference>
<keyword evidence="2" id="KW-1133">Transmembrane helix</keyword>
<evidence type="ECO:0000313" key="3">
    <source>
        <dbReference type="EMBL" id="ODS24179.1"/>
    </source>
</evidence>
<feature type="transmembrane region" description="Helical" evidence="2">
    <location>
        <begin position="75"/>
        <end position="93"/>
    </location>
</feature>
<evidence type="ECO:0000256" key="2">
    <source>
        <dbReference type="SAM" id="Phobius"/>
    </source>
</evidence>
<comment type="caution">
    <text evidence="3">The sequence shown here is derived from an EMBL/GenBank/DDBJ whole genome shotgun (WGS) entry which is preliminary data.</text>
</comment>
<name>A0A1D2QRG4_9GAMM</name>
<feature type="transmembrane region" description="Helical" evidence="2">
    <location>
        <begin position="113"/>
        <end position="132"/>
    </location>
</feature>
<feature type="region of interest" description="Disordered" evidence="1">
    <location>
        <begin position="147"/>
        <end position="178"/>
    </location>
</feature>
<evidence type="ECO:0000256" key="1">
    <source>
        <dbReference type="SAM" id="MobiDB-lite"/>
    </source>
</evidence>
<proteinExistence type="predicted"/>
<dbReference type="AlphaFoldDB" id="A0A1D2QRG4"/>
<evidence type="ECO:0000313" key="4">
    <source>
        <dbReference type="Proteomes" id="UP000242502"/>
    </source>
</evidence>
<keyword evidence="2" id="KW-0472">Membrane</keyword>